<evidence type="ECO:0000313" key="1">
    <source>
        <dbReference type="EMBL" id="EDY18594.1"/>
    </source>
</evidence>
<sequence length="47" mass="4740">MRKLVPLNLPPSKPKLLDEQCGGLATLRYSEAGAGRGAVGVAGSSSS</sequence>
<name>B4D4Z1_9BACT</name>
<gene>
    <name evidence="1" type="ORF">CfE428DRAFT_3979</name>
</gene>
<protein>
    <submittedName>
        <fullName evidence="1">Uncharacterized protein</fullName>
    </submittedName>
</protein>
<evidence type="ECO:0000313" key="2">
    <source>
        <dbReference type="Proteomes" id="UP000005824"/>
    </source>
</evidence>
<keyword evidence="2" id="KW-1185">Reference proteome</keyword>
<reference evidence="1 2" key="1">
    <citation type="journal article" date="2011" name="J. Bacteriol.">
        <title>Genome sequence of Chthoniobacter flavus Ellin428, an aerobic heterotrophic soil bacterium.</title>
        <authorList>
            <person name="Kant R."/>
            <person name="van Passel M.W."/>
            <person name="Palva A."/>
            <person name="Lucas S."/>
            <person name="Lapidus A."/>
            <person name="Glavina Del Rio T."/>
            <person name="Dalin E."/>
            <person name="Tice H."/>
            <person name="Bruce D."/>
            <person name="Goodwin L."/>
            <person name="Pitluck S."/>
            <person name="Larimer F.W."/>
            <person name="Land M.L."/>
            <person name="Hauser L."/>
            <person name="Sangwan P."/>
            <person name="de Vos W.M."/>
            <person name="Janssen P.H."/>
            <person name="Smidt H."/>
        </authorList>
    </citation>
    <scope>NUCLEOTIDE SEQUENCE [LARGE SCALE GENOMIC DNA]</scope>
    <source>
        <strain evidence="1 2">Ellin428</strain>
    </source>
</reference>
<dbReference type="InParanoid" id="B4D4Z1"/>
<accession>B4D4Z1</accession>
<dbReference type="AlphaFoldDB" id="B4D4Z1"/>
<proteinExistence type="predicted"/>
<dbReference type="Proteomes" id="UP000005824">
    <property type="component" value="Unassembled WGS sequence"/>
</dbReference>
<comment type="caution">
    <text evidence="1">The sequence shown here is derived from an EMBL/GenBank/DDBJ whole genome shotgun (WGS) entry which is preliminary data.</text>
</comment>
<organism evidence="1 2">
    <name type="scientific">Chthoniobacter flavus Ellin428</name>
    <dbReference type="NCBI Taxonomy" id="497964"/>
    <lineage>
        <taxon>Bacteria</taxon>
        <taxon>Pseudomonadati</taxon>
        <taxon>Verrucomicrobiota</taxon>
        <taxon>Spartobacteria</taxon>
        <taxon>Chthoniobacterales</taxon>
        <taxon>Chthoniobacteraceae</taxon>
        <taxon>Chthoniobacter</taxon>
    </lineage>
</organism>
<dbReference type="EMBL" id="ABVL01000012">
    <property type="protein sequence ID" value="EDY18594.1"/>
    <property type="molecule type" value="Genomic_DNA"/>
</dbReference>